<proteinExistence type="predicted"/>
<name>A0A932I4U7_UNCTE</name>
<feature type="signal peptide" evidence="2">
    <location>
        <begin position="1"/>
        <end position="31"/>
    </location>
</feature>
<reference evidence="3" key="1">
    <citation type="submission" date="2020-07" db="EMBL/GenBank/DDBJ databases">
        <title>Huge and variable diversity of episymbiotic CPR bacteria and DPANN archaea in groundwater ecosystems.</title>
        <authorList>
            <person name="He C.Y."/>
            <person name="Keren R."/>
            <person name="Whittaker M."/>
            <person name="Farag I.F."/>
            <person name="Doudna J."/>
            <person name="Cate J.H.D."/>
            <person name="Banfield J.F."/>
        </authorList>
    </citation>
    <scope>NUCLEOTIDE SEQUENCE</scope>
    <source>
        <strain evidence="3">NC_groundwater_763_Ag_S-0.2um_68_21</strain>
    </source>
</reference>
<dbReference type="Gene3D" id="3.40.190.10">
    <property type="entry name" value="Periplasmic binding protein-like II"/>
    <property type="match status" value="2"/>
</dbReference>
<evidence type="ECO:0000313" key="4">
    <source>
        <dbReference type="Proteomes" id="UP000782312"/>
    </source>
</evidence>
<evidence type="ECO:0000313" key="3">
    <source>
        <dbReference type="EMBL" id="MBI3129199.1"/>
    </source>
</evidence>
<keyword evidence="1 2" id="KW-0732">Signal</keyword>
<evidence type="ECO:0008006" key="5">
    <source>
        <dbReference type="Google" id="ProtNLM"/>
    </source>
</evidence>
<feature type="chain" id="PRO_5037694289" description="Extracellular solute-binding protein" evidence="2">
    <location>
        <begin position="32"/>
        <end position="368"/>
    </location>
</feature>
<comment type="caution">
    <text evidence="3">The sequence shown here is derived from an EMBL/GenBank/DDBJ whole genome shotgun (WGS) entry which is preliminary data.</text>
</comment>
<dbReference type="EMBL" id="JACPUR010000038">
    <property type="protein sequence ID" value="MBI3129199.1"/>
    <property type="molecule type" value="Genomic_DNA"/>
</dbReference>
<dbReference type="PANTHER" id="PTHR30006:SF2">
    <property type="entry name" value="ABC TRANSPORTER SUBSTRATE-BINDING PROTEIN"/>
    <property type="match status" value="1"/>
</dbReference>
<dbReference type="SUPFAM" id="SSF53850">
    <property type="entry name" value="Periplasmic binding protein-like II"/>
    <property type="match status" value="1"/>
</dbReference>
<organism evidence="3 4">
    <name type="scientific">Tectimicrobiota bacterium</name>
    <dbReference type="NCBI Taxonomy" id="2528274"/>
    <lineage>
        <taxon>Bacteria</taxon>
        <taxon>Pseudomonadati</taxon>
        <taxon>Nitrospinota/Tectimicrobiota group</taxon>
        <taxon>Candidatus Tectimicrobiota</taxon>
    </lineage>
</organism>
<gene>
    <name evidence="3" type="ORF">HYZ11_16450</name>
</gene>
<dbReference type="Proteomes" id="UP000782312">
    <property type="component" value="Unassembled WGS sequence"/>
</dbReference>
<accession>A0A932I4U7</accession>
<dbReference type="AlphaFoldDB" id="A0A932I4U7"/>
<evidence type="ECO:0000256" key="1">
    <source>
        <dbReference type="ARBA" id="ARBA00022729"/>
    </source>
</evidence>
<evidence type="ECO:0000256" key="2">
    <source>
        <dbReference type="SAM" id="SignalP"/>
    </source>
</evidence>
<protein>
    <recommendedName>
        <fullName evidence="5">Extracellular solute-binding protein</fullName>
    </recommendedName>
</protein>
<sequence>MQVRLRLFALRTCASVATLAVLALSGSPAGAQVMPHEEKLIREAKKEGSVTIINPILADSTERVFGPAFIKYYNLGDGFKFNNLRKGTGPVVAQVRQEIQAKRFTVDAMFVNSPAFFDAAAKQGVFLKLESGRWKDHEEGMKKAGQYFKLPYVVTPFAYTFVPVWNSGCPGMENFQPKSIFDTVAPALKGKTIASDLTRSLTYTNTTIGLKETGVDMDKFFKMLKATNPVIEFRTEPKMQMVLTCERPIDTWNLAARVPQAIAGKPELKDKIKLGTYSEGHVMLGNQMAAFEGASHPNAAKLLIEFFLTKESADLMAKHEGMYSFMKGWTIPKDIWFMKEVKAIGLKDWLKAGAQHKTVRGEWQKMFR</sequence>
<dbReference type="PANTHER" id="PTHR30006">
    <property type="entry name" value="THIAMINE-BINDING PERIPLASMIC PROTEIN-RELATED"/>
    <property type="match status" value="1"/>
</dbReference>